<dbReference type="CDD" id="cd03230">
    <property type="entry name" value="ABC_DR_subfamily_A"/>
    <property type="match status" value="1"/>
</dbReference>
<dbReference type="Pfam" id="PF00005">
    <property type="entry name" value="ABC_tran"/>
    <property type="match status" value="1"/>
</dbReference>
<proteinExistence type="predicted"/>
<protein>
    <submittedName>
        <fullName evidence="5">Abc transporter, atp-binding protein</fullName>
    </submittedName>
</protein>
<reference evidence="5 6" key="1">
    <citation type="journal article" date="2015" name="Genome Announc.">
        <title>Expanding the biotechnology potential of lactobacilli through comparative genomics of 213 strains and associated genera.</title>
        <authorList>
            <person name="Sun Z."/>
            <person name="Harris H.M."/>
            <person name="McCann A."/>
            <person name="Guo C."/>
            <person name="Argimon S."/>
            <person name="Zhang W."/>
            <person name="Yang X."/>
            <person name="Jeffery I.B."/>
            <person name="Cooney J.C."/>
            <person name="Kagawa T.F."/>
            <person name="Liu W."/>
            <person name="Song Y."/>
            <person name="Salvetti E."/>
            <person name="Wrobel A."/>
            <person name="Rasinkangas P."/>
            <person name="Parkhill J."/>
            <person name="Rea M.C."/>
            <person name="O'Sullivan O."/>
            <person name="Ritari J."/>
            <person name="Douillard F.P."/>
            <person name="Paul Ross R."/>
            <person name="Yang R."/>
            <person name="Briner A.E."/>
            <person name="Felis G.E."/>
            <person name="de Vos W.M."/>
            <person name="Barrangou R."/>
            <person name="Klaenhammer T.R."/>
            <person name="Caufield P.W."/>
            <person name="Cui Y."/>
            <person name="Zhang H."/>
            <person name="O'Toole P.W."/>
        </authorList>
    </citation>
    <scope>NUCLEOTIDE SEQUENCE [LARGE SCALE GENOMIC DNA]</scope>
    <source>
        <strain evidence="5 6">DSM 20534</strain>
    </source>
</reference>
<dbReference type="InterPro" id="IPR003593">
    <property type="entry name" value="AAA+_ATPase"/>
</dbReference>
<dbReference type="Gene3D" id="3.40.50.300">
    <property type="entry name" value="P-loop containing nucleotide triphosphate hydrolases"/>
    <property type="match status" value="1"/>
</dbReference>
<dbReference type="RefSeq" id="WP_056945811.1">
    <property type="nucleotide sequence ID" value="NZ_AZCV01000007.1"/>
</dbReference>
<keyword evidence="2" id="KW-0547">Nucleotide-binding</keyword>
<accession>A0A0R1H3H3</accession>
<name>A0A0R1H3H3_9LACO</name>
<dbReference type="SUPFAM" id="SSF52540">
    <property type="entry name" value="P-loop containing nucleoside triphosphate hydrolases"/>
    <property type="match status" value="1"/>
</dbReference>
<organism evidence="5 6">
    <name type="scientific">Amylolactobacillus amylotrophicus DSM 20534</name>
    <dbReference type="NCBI Taxonomy" id="1423722"/>
    <lineage>
        <taxon>Bacteria</taxon>
        <taxon>Bacillati</taxon>
        <taxon>Bacillota</taxon>
        <taxon>Bacilli</taxon>
        <taxon>Lactobacillales</taxon>
        <taxon>Lactobacillaceae</taxon>
        <taxon>Amylolactobacillus</taxon>
    </lineage>
</organism>
<dbReference type="PANTHER" id="PTHR42939">
    <property type="entry name" value="ABC TRANSPORTER ATP-BINDING PROTEIN ALBC-RELATED"/>
    <property type="match status" value="1"/>
</dbReference>
<sequence>MDYSIELRNIGKIFDEKVVLRNLSFAVQPGKIIGYIGPNGAGKSTTIKLIMGLIEPDTGEIYINGELIHAGDQEYKKHIGYVPEASDVFEVLTAVEYITFIAELYGIDATEAEMKTRQLLDVLGLSASADKRLATFSKGMRQIVLLIGALIHNPDIIFLDEPLNGIDANTVLVIEEILGKLRDEGKTIFYSSHIMDVVQRLSDQILMLNNGAIAANGTYQELVNNDQNASLQSLFNDLTGFQEHGEKATEFVNIVTGGAPDAATVSEE</sequence>
<evidence type="ECO:0000259" key="4">
    <source>
        <dbReference type="PROSITE" id="PS50893"/>
    </source>
</evidence>
<dbReference type="EMBL" id="AZCV01000007">
    <property type="protein sequence ID" value="KRK37143.1"/>
    <property type="molecule type" value="Genomic_DNA"/>
</dbReference>
<evidence type="ECO:0000256" key="1">
    <source>
        <dbReference type="ARBA" id="ARBA00022448"/>
    </source>
</evidence>
<dbReference type="GO" id="GO:0005524">
    <property type="term" value="F:ATP binding"/>
    <property type="evidence" value="ECO:0007669"/>
    <property type="project" value="UniProtKB-KW"/>
</dbReference>
<feature type="domain" description="ABC transporter" evidence="4">
    <location>
        <begin position="5"/>
        <end position="235"/>
    </location>
</feature>
<dbReference type="GO" id="GO:0016887">
    <property type="term" value="F:ATP hydrolysis activity"/>
    <property type="evidence" value="ECO:0007669"/>
    <property type="project" value="InterPro"/>
</dbReference>
<dbReference type="InterPro" id="IPR051782">
    <property type="entry name" value="ABC_Transporter_VariousFunc"/>
</dbReference>
<dbReference type="PANTHER" id="PTHR42939:SF1">
    <property type="entry name" value="ABC TRANSPORTER ATP-BINDING PROTEIN ALBC-RELATED"/>
    <property type="match status" value="1"/>
</dbReference>
<dbReference type="InterPro" id="IPR003439">
    <property type="entry name" value="ABC_transporter-like_ATP-bd"/>
</dbReference>
<dbReference type="SMART" id="SM00382">
    <property type="entry name" value="AAA"/>
    <property type="match status" value="1"/>
</dbReference>
<evidence type="ECO:0000256" key="2">
    <source>
        <dbReference type="ARBA" id="ARBA00022741"/>
    </source>
</evidence>
<evidence type="ECO:0000313" key="6">
    <source>
        <dbReference type="Proteomes" id="UP000050909"/>
    </source>
</evidence>
<dbReference type="PATRIC" id="fig|1423722.3.peg.1513"/>
<keyword evidence="1" id="KW-0813">Transport</keyword>
<gene>
    <name evidence="5" type="ORF">FC62_GL001488</name>
</gene>
<dbReference type="Proteomes" id="UP000050909">
    <property type="component" value="Unassembled WGS sequence"/>
</dbReference>
<evidence type="ECO:0000256" key="3">
    <source>
        <dbReference type="ARBA" id="ARBA00022840"/>
    </source>
</evidence>
<evidence type="ECO:0000313" key="5">
    <source>
        <dbReference type="EMBL" id="KRK37143.1"/>
    </source>
</evidence>
<dbReference type="AlphaFoldDB" id="A0A0R1H3H3"/>
<comment type="caution">
    <text evidence="5">The sequence shown here is derived from an EMBL/GenBank/DDBJ whole genome shotgun (WGS) entry which is preliminary data.</text>
</comment>
<keyword evidence="6" id="KW-1185">Reference proteome</keyword>
<dbReference type="PROSITE" id="PS50893">
    <property type="entry name" value="ABC_TRANSPORTER_2"/>
    <property type="match status" value="1"/>
</dbReference>
<keyword evidence="3 5" id="KW-0067">ATP-binding</keyword>
<dbReference type="InterPro" id="IPR027417">
    <property type="entry name" value="P-loop_NTPase"/>
</dbReference>